<dbReference type="EMBL" id="SOEO01000001">
    <property type="protein sequence ID" value="TDX86997.1"/>
    <property type="molecule type" value="Genomic_DNA"/>
</dbReference>
<accession>A0A4R8IAE3</accession>
<dbReference type="SMART" id="SM00530">
    <property type="entry name" value="HTH_XRE"/>
    <property type="match status" value="1"/>
</dbReference>
<evidence type="ECO:0000313" key="3">
    <source>
        <dbReference type="EMBL" id="TDX86997.1"/>
    </source>
</evidence>
<proteinExistence type="predicted"/>
<keyword evidence="4" id="KW-1185">Reference proteome</keyword>
<dbReference type="InterPro" id="IPR001387">
    <property type="entry name" value="Cro/C1-type_HTH"/>
</dbReference>
<comment type="caution">
    <text evidence="3">The sequence shown here is derived from an EMBL/GenBank/DDBJ whole genome shotgun (WGS) entry which is preliminary data.</text>
</comment>
<sequence>MDFSNRFTKVIEHSELSPAEFAEEIGVQRSSISHIISGRNKPSLDFITKIKTAFPEFEWSWLITGEGKMLISEKESEPIVKEKPEVVEKKKPSLPDLFSLIDDENFGKDDTPQNSTKNENARESNISYHKSEKNILSDSQRLENLSQKHDSKKKNVKRIVFFYEDGTFETFEN</sequence>
<evidence type="ECO:0000259" key="2">
    <source>
        <dbReference type="PROSITE" id="PS50943"/>
    </source>
</evidence>
<feature type="region of interest" description="Disordered" evidence="1">
    <location>
        <begin position="98"/>
        <end position="152"/>
    </location>
</feature>
<dbReference type="InterPro" id="IPR010982">
    <property type="entry name" value="Lambda_DNA-bd_dom_sf"/>
</dbReference>
<dbReference type="SUPFAM" id="SSF47413">
    <property type="entry name" value="lambda repressor-like DNA-binding domains"/>
    <property type="match status" value="1"/>
</dbReference>
<evidence type="ECO:0000256" key="1">
    <source>
        <dbReference type="SAM" id="MobiDB-lite"/>
    </source>
</evidence>
<name>A0A4R8IAE3_9FLAO</name>
<gene>
    <name evidence="3" type="ORF">B0I22_1164</name>
</gene>
<reference evidence="3 4" key="1">
    <citation type="submission" date="2019-03" db="EMBL/GenBank/DDBJ databases">
        <title>Genomic Encyclopedia of Type Strains, Phase III (KMG-III): the genomes of soil and plant-associated and newly described type strains.</title>
        <authorList>
            <person name="Whitman W."/>
        </authorList>
    </citation>
    <scope>NUCLEOTIDE SEQUENCE [LARGE SCALE GENOMIC DNA]</scope>
    <source>
        <strain evidence="3 4">CGMCC 1.12802</strain>
    </source>
</reference>
<dbReference type="GO" id="GO:0003677">
    <property type="term" value="F:DNA binding"/>
    <property type="evidence" value="ECO:0007669"/>
    <property type="project" value="InterPro"/>
</dbReference>
<feature type="compositionally biased region" description="Polar residues" evidence="1">
    <location>
        <begin position="112"/>
        <end position="128"/>
    </location>
</feature>
<feature type="compositionally biased region" description="Polar residues" evidence="1">
    <location>
        <begin position="136"/>
        <end position="145"/>
    </location>
</feature>
<dbReference type="Gene3D" id="1.10.260.40">
    <property type="entry name" value="lambda repressor-like DNA-binding domains"/>
    <property type="match status" value="1"/>
</dbReference>
<dbReference type="CDD" id="cd00093">
    <property type="entry name" value="HTH_XRE"/>
    <property type="match status" value="1"/>
</dbReference>
<dbReference type="RefSeq" id="WP_185145337.1">
    <property type="nucleotide sequence ID" value="NZ_SOEO01000001.1"/>
</dbReference>
<protein>
    <submittedName>
        <fullName evidence="3">Helix-turn-helix protein</fullName>
    </submittedName>
</protein>
<dbReference type="AlphaFoldDB" id="A0A4R8IAE3"/>
<dbReference type="Proteomes" id="UP000295313">
    <property type="component" value="Unassembled WGS sequence"/>
</dbReference>
<dbReference type="PROSITE" id="PS50943">
    <property type="entry name" value="HTH_CROC1"/>
    <property type="match status" value="1"/>
</dbReference>
<dbReference type="Pfam" id="PF01381">
    <property type="entry name" value="HTH_3"/>
    <property type="match status" value="1"/>
</dbReference>
<evidence type="ECO:0000313" key="4">
    <source>
        <dbReference type="Proteomes" id="UP000295313"/>
    </source>
</evidence>
<feature type="domain" description="HTH cro/C1-type" evidence="2">
    <location>
        <begin position="16"/>
        <end position="62"/>
    </location>
</feature>
<organism evidence="3 4">
    <name type="scientific">Epilithonimonas xixisoli</name>
    <dbReference type="NCBI Taxonomy" id="1476462"/>
    <lineage>
        <taxon>Bacteria</taxon>
        <taxon>Pseudomonadati</taxon>
        <taxon>Bacteroidota</taxon>
        <taxon>Flavobacteriia</taxon>
        <taxon>Flavobacteriales</taxon>
        <taxon>Weeksellaceae</taxon>
        <taxon>Chryseobacterium group</taxon>
        <taxon>Epilithonimonas</taxon>
    </lineage>
</organism>